<dbReference type="AlphaFoldDB" id="A0A8J7QF68"/>
<dbReference type="InterPro" id="IPR037925">
    <property type="entry name" value="FlgE/F/G-like"/>
</dbReference>
<dbReference type="InterPro" id="IPR010930">
    <property type="entry name" value="Flg_bb/hook_C_dom"/>
</dbReference>
<keyword evidence="10" id="KW-0966">Cell projection</keyword>
<name>A0A8J7QF68_9BACT</name>
<feature type="domain" description="Flagellar basal-body/hook protein C-terminal" evidence="7">
    <location>
        <begin position="386"/>
        <end position="428"/>
    </location>
</feature>
<evidence type="ECO:0000313" key="10">
    <source>
        <dbReference type="EMBL" id="MBO1322939.1"/>
    </source>
</evidence>
<keyword evidence="11" id="KW-1185">Reference proteome</keyword>
<dbReference type="RefSeq" id="WP_207862911.1">
    <property type="nucleotide sequence ID" value="NZ_JAFREP010000046.1"/>
</dbReference>
<comment type="similarity">
    <text evidence="2 5">Belongs to the flagella basal body rod proteins family.</text>
</comment>
<feature type="domain" description="Flagellar basal body rod protein N-terminal" evidence="6">
    <location>
        <begin position="6"/>
        <end position="36"/>
    </location>
</feature>
<dbReference type="PANTHER" id="PTHR30435:SF1">
    <property type="entry name" value="FLAGELLAR HOOK PROTEIN FLGE"/>
    <property type="match status" value="1"/>
</dbReference>
<evidence type="ECO:0000259" key="6">
    <source>
        <dbReference type="Pfam" id="PF00460"/>
    </source>
</evidence>
<dbReference type="InterPro" id="IPR037058">
    <property type="entry name" value="Falgellar_hook_FlgE_sf"/>
</dbReference>
<dbReference type="GO" id="GO:0009424">
    <property type="term" value="C:bacterial-type flagellum hook"/>
    <property type="evidence" value="ECO:0007669"/>
    <property type="project" value="TreeGrafter"/>
</dbReference>
<dbReference type="GO" id="GO:0071978">
    <property type="term" value="P:bacterial-type flagellum-dependent swarming motility"/>
    <property type="evidence" value="ECO:0007669"/>
    <property type="project" value="TreeGrafter"/>
</dbReference>
<dbReference type="EMBL" id="JAFREP010000046">
    <property type="protein sequence ID" value="MBO1322939.1"/>
    <property type="molecule type" value="Genomic_DNA"/>
</dbReference>
<dbReference type="GO" id="GO:0009425">
    <property type="term" value="C:bacterial-type flagellum basal body"/>
    <property type="evidence" value="ECO:0007669"/>
    <property type="project" value="UniProtKB-SubCell"/>
</dbReference>
<evidence type="ECO:0000313" key="11">
    <source>
        <dbReference type="Proteomes" id="UP000664417"/>
    </source>
</evidence>
<dbReference type="InterPro" id="IPR011491">
    <property type="entry name" value="FlgE_D2"/>
</dbReference>
<feature type="domain" description="Flagellar hook protein FlgE D2" evidence="8">
    <location>
        <begin position="181"/>
        <end position="310"/>
    </location>
</feature>
<dbReference type="NCBIfam" id="TIGR03506">
    <property type="entry name" value="FlgEFG_subfam"/>
    <property type="match status" value="1"/>
</dbReference>
<dbReference type="InterPro" id="IPR053967">
    <property type="entry name" value="LlgE_F_G-like_D1"/>
</dbReference>
<sequence>MLLGSFYTGLSGLNANATALNVIGNNLANINTSGYKRSQTNFSQIMSDTIRGVNGGGNPIQVGLGVRTSEIVAKFEQGSIQTTGIKTNLAIQGEGFFAVSTGSQTAYTRSGNFGFNNQGFLVAASGGRVQGFMGTNPDGTVDTSGGNTDMRIDLGEASPPLATSQVRFVSNLSAEAVNGDTYTSSIEVFDSKGVPHQLSITWTKTPNTGEWTYAFEMPSGTVSPAAPNQGTGVVLFGPDGILQEVDGAPVNTIAANRQILITDLDSGAEDILFSFDLLDIPDPTDLTQNTSFTTSFGSTFNTGTIAQNGFGSGVLQDVDFAQDGTMIGFYNNGLTLELGRVALATFNNKLGLKQIDGGFYFPTAASGPASVDGEGTGGRGTVIASSLESSNVDIAEEFTSLIVHQRGYQSNSRTITTTDQLLQEALNLKR</sequence>
<protein>
    <recommendedName>
        <fullName evidence="3 5">Flagellar hook protein FlgE</fullName>
    </recommendedName>
</protein>
<comment type="caution">
    <text evidence="10">The sequence shown here is derived from an EMBL/GenBank/DDBJ whole genome shotgun (WGS) entry which is preliminary data.</text>
</comment>
<proteinExistence type="inferred from homology"/>
<evidence type="ECO:0000256" key="3">
    <source>
        <dbReference type="ARBA" id="ARBA00019015"/>
    </source>
</evidence>
<evidence type="ECO:0000256" key="4">
    <source>
        <dbReference type="ARBA" id="ARBA00023143"/>
    </source>
</evidence>
<evidence type="ECO:0000256" key="5">
    <source>
        <dbReference type="RuleBase" id="RU362116"/>
    </source>
</evidence>
<evidence type="ECO:0000256" key="1">
    <source>
        <dbReference type="ARBA" id="ARBA00004117"/>
    </source>
</evidence>
<accession>A0A8J7QF68</accession>
<dbReference type="Pfam" id="PF06429">
    <property type="entry name" value="Flg_bbr_C"/>
    <property type="match status" value="1"/>
</dbReference>
<dbReference type="PROSITE" id="PS00588">
    <property type="entry name" value="FLAGELLA_BB_ROD"/>
    <property type="match status" value="1"/>
</dbReference>
<feature type="domain" description="Flagellar hook protein FlgE/F/G-like D1" evidence="9">
    <location>
        <begin position="90"/>
        <end position="131"/>
    </location>
</feature>
<evidence type="ECO:0000259" key="7">
    <source>
        <dbReference type="Pfam" id="PF06429"/>
    </source>
</evidence>
<keyword evidence="10" id="KW-0282">Flagellum</keyword>
<dbReference type="GO" id="GO:0005829">
    <property type="term" value="C:cytosol"/>
    <property type="evidence" value="ECO:0007669"/>
    <property type="project" value="TreeGrafter"/>
</dbReference>
<dbReference type="Gene3D" id="2.60.98.20">
    <property type="entry name" value="Flagellar hook protein FlgE"/>
    <property type="match status" value="1"/>
</dbReference>
<dbReference type="Proteomes" id="UP000664417">
    <property type="component" value="Unassembled WGS sequence"/>
</dbReference>
<keyword evidence="4 5" id="KW-0975">Bacterial flagellum</keyword>
<dbReference type="Pfam" id="PF07559">
    <property type="entry name" value="FlgE_D2"/>
    <property type="match status" value="1"/>
</dbReference>
<keyword evidence="10" id="KW-0969">Cilium</keyword>
<dbReference type="InterPro" id="IPR001444">
    <property type="entry name" value="Flag_bb_rod_N"/>
</dbReference>
<evidence type="ECO:0000259" key="8">
    <source>
        <dbReference type="Pfam" id="PF07559"/>
    </source>
</evidence>
<comment type="subcellular location">
    <subcellularLocation>
        <location evidence="1 5">Bacterial flagellum basal body</location>
    </subcellularLocation>
</comment>
<dbReference type="InterPro" id="IPR020013">
    <property type="entry name" value="Flagellar_FlgE/F/G"/>
</dbReference>
<dbReference type="Pfam" id="PF22692">
    <property type="entry name" value="LlgE_F_G_D1"/>
    <property type="match status" value="1"/>
</dbReference>
<dbReference type="Pfam" id="PF00460">
    <property type="entry name" value="Flg_bb_rod"/>
    <property type="match status" value="1"/>
</dbReference>
<comment type="function">
    <text evidence="5">A flexible structure which links the flagellar filament to the drive apparatus in the basal body.</text>
</comment>
<reference evidence="10" key="1">
    <citation type="submission" date="2021-03" db="EMBL/GenBank/DDBJ databases">
        <authorList>
            <person name="Wang G."/>
        </authorList>
    </citation>
    <scope>NUCLEOTIDE SEQUENCE</scope>
    <source>
        <strain evidence="10">KCTC 12899</strain>
    </source>
</reference>
<dbReference type="InterPro" id="IPR019776">
    <property type="entry name" value="Flagellar_basal_body_rod_CS"/>
</dbReference>
<dbReference type="PANTHER" id="PTHR30435">
    <property type="entry name" value="FLAGELLAR PROTEIN"/>
    <property type="match status" value="1"/>
</dbReference>
<organism evidence="10 11">
    <name type="scientific">Acanthopleuribacter pedis</name>
    <dbReference type="NCBI Taxonomy" id="442870"/>
    <lineage>
        <taxon>Bacteria</taxon>
        <taxon>Pseudomonadati</taxon>
        <taxon>Acidobacteriota</taxon>
        <taxon>Holophagae</taxon>
        <taxon>Acanthopleuribacterales</taxon>
        <taxon>Acanthopleuribacteraceae</taxon>
        <taxon>Acanthopleuribacter</taxon>
    </lineage>
</organism>
<gene>
    <name evidence="10" type="ORF">J3U88_31025</name>
</gene>
<evidence type="ECO:0000256" key="2">
    <source>
        <dbReference type="ARBA" id="ARBA00009677"/>
    </source>
</evidence>
<dbReference type="SUPFAM" id="SSF117143">
    <property type="entry name" value="Flagellar hook protein flgE"/>
    <property type="match status" value="1"/>
</dbReference>
<evidence type="ECO:0000259" key="9">
    <source>
        <dbReference type="Pfam" id="PF22692"/>
    </source>
</evidence>